<dbReference type="InterPro" id="IPR036312">
    <property type="entry name" value="Bifun_inhib/LTP/seed_sf"/>
</dbReference>
<protein>
    <recommendedName>
        <fullName evidence="3">Bifunctional inhibitor/plant lipid transfer protein/seed storage helical domain-containing protein</fullName>
    </recommendedName>
</protein>
<reference evidence="4 5" key="1">
    <citation type="journal article" date="2024" name="G3 (Bethesda)">
        <title>Genome assembly of Hibiscus sabdariffa L. provides insights into metabolisms of medicinal natural products.</title>
        <authorList>
            <person name="Kim T."/>
        </authorList>
    </citation>
    <scope>NUCLEOTIDE SEQUENCE [LARGE SCALE GENOMIC DNA]</scope>
    <source>
        <strain evidence="4">TK-2024</strain>
        <tissue evidence="4">Old leaves</tissue>
    </source>
</reference>
<dbReference type="InterPro" id="IPR000528">
    <property type="entry name" value="Plant_nsLTP"/>
</dbReference>
<evidence type="ECO:0000313" key="4">
    <source>
        <dbReference type="EMBL" id="KAK9002457.1"/>
    </source>
</evidence>
<dbReference type="EMBL" id="JBBPBN010000035">
    <property type="protein sequence ID" value="KAK9002457.1"/>
    <property type="molecule type" value="Genomic_DNA"/>
</dbReference>
<dbReference type="InterPro" id="IPR016140">
    <property type="entry name" value="Bifunc_inhib/LTP/seed_store"/>
</dbReference>
<feature type="chain" id="PRO_5046420611" description="Bifunctional inhibitor/plant lipid transfer protein/seed storage helical domain-containing protein" evidence="2">
    <location>
        <begin position="18"/>
        <end position="148"/>
    </location>
</feature>
<dbReference type="PANTHER" id="PTHR33076">
    <property type="entry name" value="NON-SPECIFIC LIPID-TRANSFER PROTEIN 2-RELATED"/>
    <property type="match status" value="1"/>
</dbReference>
<name>A0ABR2QP61_9ROSI</name>
<comment type="similarity">
    <text evidence="1">Belongs to the plant LTP family.</text>
</comment>
<evidence type="ECO:0000256" key="2">
    <source>
        <dbReference type="SAM" id="SignalP"/>
    </source>
</evidence>
<dbReference type="SUPFAM" id="SSF47699">
    <property type="entry name" value="Bifunctional inhibitor/lipid-transfer protein/seed storage 2S albumin"/>
    <property type="match status" value="1"/>
</dbReference>
<sequence length="148" mass="16870">MCASIKFLALLIFLTRAGFTRISVVSANREATELVAPHRTLMNESPPYEGPFSRYFYVISLFSPCLDFFNGRDSGPLEECCENVKEIAEQRKNKQDEEQLCLCMAGMWRNYGPYDTKRLPLVGKACHIDFYIPPIDGNTNCSLIAWDK</sequence>
<evidence type="ECO:0000259" key="3">
    <source>
        <dbReference type="Pfam" id="PF00234"/>
    </source>
</evidence>
<proteinExistence type="inferred from homology"/>
<dbReference type="Proteomes" id="UP001396334">
    <property type="component" value="Unassembled WGS sequence"/>
</dbReference>
<feature type="signal peptide" evidence="2">
    <location>
        <begin position="1"/>
        <end position="17"/>
    </location>
</feature>
<keyword evidence="2" id="KW-0732">Signal</keyword>
<evidence type="ECO:0000256" key="1">
    <source>
        <dbReference type="ARBA" id="ARBA00009748"/>
    </source>
</evidence>
<dbReference type="Pfam" id="PF00234">
    <property type="entry name" value="Tryp_alpha_amyl"/>
    <property type="match status" value="1"/>
</dbReference>
<comment type="caution">
    <text evidence="4">The sequence shown here is derived from an EMBL/GenBank/DDBJ whole genome shotgun (WGS) entry which is preliminary data.</text>
</comment>
<feature type="domain" description="Bifunctional inhibitor/plant lipid transfer protein/seed storage helical" evidence="3">
    <location>
        <begin position="60"/>
        <end position="140"/>
    </location>
</feature>
<evidence type="ECO:0000313" key="5">
    <source>
        <dbReference type="Proteomes" id="UP001396334"/>
    </source>
</evidence>
<gene>
    <name evidence="4" type="ORF">V6N11_025135</name>
</gene>
<dbReference type="Gene3D" id="1.10.110.10">
    <property type="entry name" value="Plant lipid-transfer and hydrophobic proteins"/>
    <property type="match status" value="1"/>
</dbReference>
<keyword evidence="5" id="KW-1185">Reference proteome</keyword>
<organism evidence="4 5">
    <name type="scientific">Hibiscus sabdariffa</name>
    <name type="common">roselle</name>
    <dbReference type="NCBI Taxonomy" id="183260"/>
    <lineage>
        <taxon>Eukaryota</taxon>
        <taxon>Viridiplantae</taxon>
        <taxon>Streptophyta</taxon>
        <taxon>Embryophyta</taxon>
        <taxon>Tracheophyta</taxon>
        <taxon>Spermatophyta</taxon>
        <taxon>Magnoliopsida</taxon>
        <taxon>eudicotyledons</taxon>
        <taxon>Gunneridae</taxon>
        <taxon>Pentapetalae</taxon>
        <taxon>rosids</taxon>
        <taxon>malvids</taxon>
        <taxon>Malvales</taxon>
        <taxon>Malvaceae</taxon>
        <taxon>Malvoideae</taxon>
        <taxon>Hibiscus</taxon>
    </lineage>
</organism>
<accession>A0ABR2QP61</accession>